<sequence length="168" mass="19479">VPMVTQSNPGSENNGIANAQTFIQQKLDPSLEGTLQHKWMKQTKNVKPEIQWSVYCRMWSPAFERLLEEGEQFGFYMPNDPDPIEKLTFQWLAIPFLQRQMDAYLNMRNSTPRRANRRKILPAGVPNHIFQSPENFMNAKDFTVSVPPEVFKEAEDMYAPEGDPVFEL</sequence>
<organism evidence="1 2">
    <name type="scientific">Marasmius crinis-equi</name>
    <dbReference type="NCBI Taxonomy" id="585013"/>
    <lineage>
        <taxon>Eukaryota</taxon>
        <taxon>Fungi</taxon>
        <taxon>Dikarya</taxon>
        <taxon>Basidiomycota</taxon>
        <taxon>Agaricomycotina</taxon>
        <taxon>Agaricomycetes</taxon>
        <taxon>Agaricomycetidae</taxon>
        <taxon>Agaricales</taxon>
        <taxon>Marasmiineae</taxon>
        <taxon>Marasmiaceae</taxon>
        <taxon>Marasmius</taxon>
    </lineage>
</organism>
<keyword evidence="2" id="KW-1185">Reference proteome</keyword>
<name>A0ABR3EI93_9AGAR</name>
<evidence type="ECO:0000313" key="2">
    <source>
        <dbReference type="Proteomes" id="UP001465976"/>
    </source>
</evidence>
<dbReference type="Proteomes" id="UP001465976">
    <property type="component" value="Unassembled WGS sequence"/>
</dbReference>
<feature type="non-terminal residue" evidence="1">
    <location>
        <position position="168"/>
    </location>
</feature>
<accession>A0ABR3EI93</accession>
<protein>
    <submittedName>
        <fullName evidence="1">Uncharacterized protein</fullName>
    </submittedName>
</protein>
<proteinExistence type="predicted"/>
<reference evidence="1 2" key="1">
    <citation type="submission" date="2024-02" db="EMBL/GenBank/DDBJ databases">
        <title>A draft genome for the cacao thread blight pathogen Marasmius crinis-equi.</title>
        <authorList>
            <person name="Cohen S.P."/>
            <person name="Baruah I.K."/>
            <person name="Amoako-Attah I."/>
            <person name="Bukari Y."/>
            <person name="Meinhardt L.W."/>
            <person name="Bailey B.A."/>
        </authorList>
    </citation>
    <scope>NUCLEOTIDE SEQUENCE [LARGE SCALE GENOMIC DNA]</scope>
    <source>
        <strain evidence="1 2">GH-76</strain>
    </source>
</reference>
<feature type="non-terminal residue" evidence="1">
    <location>
        <position position="1"/>
    </location>
</feature>
<dbReference type="EMBL" id="JBAHYK010005098">
    <property type="protein sequence ID" value="KAL0562592.1"/>
    <property type="molecule type" value="Genomic_DNA"/>
</dbReference>
<evidence type="ECO:0000313" key="1">
    <source>
        <dbReference type="EMBL" id="KAL0562592.1"/>
    </source>
</evidence>
<gene>
    <name evidence="1" type="ORF">V5O48_019493</name>
</gene>
<comment type="caution">
    <text evidence="1">The sequence shown here is derived from an EMBL/GenBank/DDBJ whole genome shotgun (WGS) entry which is preliminary data.</text>
</comment>